<feature type="transmembrane region" description="Helical" evidence="2">
    <location>
        <begin position="63"/>
        <end position="82"/>
    </location>
</feature>
<keyword evidence="2" id="KW-0812">Transmembrane</keyword>
<dbReference type="EMBL" id="AP006840">
    <property type="protein sequence ID" value="BAD39782.1"/>
    <property type="molecule type" value="Genomic_DNA"/>
</dbReference>
<proteinExistence type="predicted"/>
<dbReference type="InterPro" id="IPR003675">
    <property type="entry name" value="Rce1/LyrA-like_dom"/>
</dbReference>
<feature type="transmembrane region" description="Helical" evidence="2">
    <location>
        <begin position="255"/>
        <end position="276"/>
    </location>
</feature>
<feature type="transmembrane region" description="Helical" evidence="2">
    <location>
        <begin position="40"/>
        <end position="57"/>
    </location>
</feature>
<feature type="transmembrane region" description="Helical" evidence="2">
    <location>
        <begin position="282"/>
        <end position="303"/>
    </location>
</feature>
<evidence type="ECO:0000256" key="2">
    <source>
        <dbReference type="SAM" id="Phobius"/>
    </source>
</evidence>
<keyword evidence="2" id="KW-0472">Membrane</keyword>
<dbReference type="Pfam" id="PF02517">
    <property type="entry name" value="Rce1-like"/>
    <property type="match status" value="1"/>
</dbReference>
<dbReference type="eggNOG" id="COG1266">
    <property type="taxonomic scope" value="Bacteria"/>
</dbReference>
<protein>
    <submittedName>
        <fullName evidence="4">Conserved domain protein</fullName>
    </submittedName>
</protein>
<reference evidence="4 5" key="1">
    <citation type="journal article" date="2004" name="Nucleic Acids Res.">
        <title>Genome sequence of Symbiobacterium thermophilum, an uncultivable bacterium that depends on microbial commensalism.</title>
        <authorList>
            <person name="Ueda K."/>
            <person name="Yamashita A."/>
            <person name="Ishikawa J."/>
            <person name="Shimada M."/>
            <person name="Watsuji T."/>
            <person name="Morimura K."/>
            <person name="Ikeda H."/>
            <person name="Hattori M."/>
            <person name="Beppu T."/>
        </authorList>
    </citation>
    <scope>NUCLEOTIDE SEQUENCE [LARGE SCALE GENOMIC DNA]</scope>
    <source>
        <strain evidence="5">T / IAM 14863</strain>
    </source>
</reference>
<feature type="transmembrane region" description="Helical" evidence="2">
    <location>
        <begin position="191"/>
        <end position="210"/>
    </location>
</feature>
<feature type="domain" description="CAAX prenyl protease 2/Lysostaphin resistance protein A-like" evidence="3">
    <location>
        <begin position="222"/>
        <end position="321"/>
    </location>
</feature>
<keyword evidence="2" id="KW-1133">Transmembrane helix</keyword>
<gene>
    <name evidence="4" type="ordered locus">STH797</name>
</gene>
<evidence type="ECO:0000313" key="5">
    <source>
        <dbReference type="Proteomes" id="UP000000417"/>
    </source>
</evidence>
<dbReference type="GO" id="GO:0004175">
    <property type="term" value="F:endopeptidase activity"/>
    <property type="evidence" value="ECO:0007669"/>
    <property type="project" value="UniProtKB-ARBA"/>
</dbReference>
<accession>Q67RB1</accession>
<keyword evidence="5" id="KW-1185">Reference proteome</keyword>
<feature type="transmembrane region" description="Helical" evidence="2">
    <location>
        <begin position="165"/>
        <end position="184"/>
    </location>
</feature>
<evidence type="ECO:0000259" key="3">
    <source>
        <dbReference type="Pfam" id="PF02517"/>
    </source>
</evidence>
<evidence type="ECO:0000313" key="4">
    <source>
        <dbReference type="EMBL" id="BAD39782.1"/>
    </source>
</evidence>
<name>Q67RB1_SYMTH</name>
<feature type="transmembrane region" description="Helical" evidence="2">
    <location>
        <begin position="102"/>
        <end position="121"/>
    </location>
</feature>
<organism evidence="4 5">
    <name type="scientific">Symbiobacterium thermophilum (strain DSM 24528 / JCM 14929 / IAM 14863 / T)</name>
    <dbReference type="NCBI Taxonomy" id="292459"/>
    <lineage>
        <taxon>Bacteria</taxon>
        <taxon>Bacillati</taxon>
        <taxon>Bacillota</taxon>
        <taxon>Clostridia</taxon>
        <taxon>Eubacteriales</taxon>
        <taxon>Symbiobacteriaceae</taxon>
        <taxon>Symbiobacterium</taxon>
    </lineage>
</organism>
<sequence>MGRSSEREEVRRMTTSLNPVSPAPRPSVWRQLRAGVTHPAGVLFLALWVAGAATLALRGRAELVLEVVFRLLIINLIPLVVLLRRTPYPPAPDAPRHRRWVLWVQVAFLAALIALGVLYVLGHYGLIPSRWTQVPVWTQANEALEHLGEKLFGQRRIVANPALNALLPGLVLWLGGVCPAELWLRRGHSSFAVAAPYLIFVAIAVVPPVIAGDTRTAAMVGLMLVRNFFVNGFTEEFLFRGALQTRLSQLLGEGWGLVLASLIFGVAHVGGLMPALDGDVLAALGLCITSRAAAGLIFGILAIRTRSLIAPTVAHLTLNLFG</sequence>
<dbReference type="AlphaFoldDB" id="Q67RB1"/>
<evidence type="ECO:0000256" key="1">
    <source>
        <dbReference type="SAM" id="MobiDB-lite"/>
    </source>
</evidence>
<feature type="region of interest" description="Disordered" evidence="1">
    <location>
        <begin position="1"/>
        <end position="22"/>
    </location>
</feature>
<dbReference type="GO" id="GO:0080120">
    <property type="term" value="P:CAAX-box protein maturation"/>
    <property type="evidence" value="ECO:0007669"/>
    <property type="project" value="UniProtKB-ARBA"/>
</dbReference>
<dbReference type="HOGENOM" id="CLU_908681_0_0_9"/>
<dbReference type="KEGG" id="sth:STH797"/>
<feature type="compositionally biased region" description="Basic and acidic residues" evidence="1">
    <location>
        <begin position="1"/>
        <end position="12"/>
    </location>
</feature>
<dbReference type="Proteomes" id="UP000000417">
    <property type="component" value="Chromosome"/>
</dbReference>
<feature type="transmembrane region" description="Helical" evidence="2">
    <location>
        <begin position="216"/>
        <end position="234"/>
    </location>
</feature>